<accession>A0A9N9JDI5</accession>
<reference evidence="3" key="1">
    <citation type="submission" date="2021-06" db="EMBL/GenBank/DDBJ databases">
        <authorList>
            <person name="Kallberg Y."/>
            <person name="Tangrot J."/>
            <person name="Rosling A."/>
        </authorList>
    </citation>
    <scope>NUCLEOTIDE SEQUENCE</scope>
    <source>
        <strain evidence="3">FL130A</strain>
    </source>
</reference>
<feature type="non-terminal residue" evidence="3">
    <location>
        <position position="1"/>
    </location>
</feature>
<proteinExistence type="predicted"/>
<evidence type="ECO:0000256" key="1">
    <source>
        <dbReference type="SAM" id="Coils"/>
    </source>
</evidence>
<name>A0A9N9JDI5_9GLOM</name>
<keyword evidence="4" id="KW-1185">Reference proteome</keyword>
<feature type="coiled-coil region" evidence="1">
    <location>
        <begin position="86"/>
        <end position="113"/>
    </location>
</feature>
<evidence type="ECO:0000313" key="3">
    <source>
        <dbReference type="EMBL" id="CAG8770872.1"/>
    </source>
</evidence>
<feature type="non-terminal residue" evidence="3">
    <location>
        <position position="126"/>
    </location>
</feature>
<dbReference type="AlphaFoldDB" id="A0A9N9JDI5"/>
<dbReference type="OrthoDB" id="5597284at2759"/>
<dbReference type="PANTHER" id="PTHR37984:SF5">
    <property type="entry name" value="PROTEIN NYNRIN-LIKE"/>
    <property type="match status" value="1"/>
</dbReference>
<dbReference type="InterPro" id="IPR036397">
    <property type="entry name" value="RNaseH_sf"/>
</dbReference>
<evidence type="ECO:0000313" key="4">
    <source>
        <dbReference type="Proteomes" id="UP000789508"/>
    </source>
</evidence>
<dbReference type="InterPro" id="IPR012337">
    <property type="entry name" value="RNaseH-like_sf"/>
</dbReference>
<dbReference type="InterPro" id="IPR001584">
    <property type="entry name" value="Integrase_cat-core"/>
</dbReference>
<keyword evidence="1" id="KW-0175">Coiled coil</keyword>
<sequence length="126" mass="15008">RERLRRKNANTIAQFIWDEVVTRHGCFAVLVSDRGTEFKNNVLMELATHLNVNQRFVASYHPEANGRAELYGHDAITPIQLMLETYQRMVEDLRNTQMEKDELRQQWKEIHDRKSKKKETYEIGDF</sequence>
<dbReference type="PANTHER" id="PTHR37984">
    <property type="entry name" value="PROTEIN CBG26694"/>
    <property type="match status" value="1"/>
</dbReference>
<dbReference type="PROSITE" id="PS50994">
    <property type="entry name" value="INTEGRASE"/>
    <property type="match status" value="1"/>
</dbReference>
<dbReference type="InterPro" id="IPR050951">
    <property type="entry name" value="Retrovirus_Pol_polyprotein"/>
</dbReference>
<dbReference type="Gene3D" id="3.30.420.10">
    <property type="entry name" value="Ribonuclease H-like superfamily/Ribonuclease H"/>
    <property type="match status" value="1"/>
</dbReference>
<dbReference type="GO" id="GO:0005634">
    <property type="term" value="C:nucleus"/>
    <property type="evidence" value="ECO:0007669"/>
    <property type="project" value="UniProtKB-ARBA"/>
</dbReference>
<organism evidence="3 4">
    <name type="scientific">Ambispora leptoticha</name>
    <dbReference type="NCBI Taxonomy" id="144679"/>
    <lineage>
        <taxon>Eukaryota</taxon>
        <taxon>Fungi</taxon>
        <taxon>Fungi incertae sedis</taxon>
        <taxon>Mucoromycota</taxon>
        <taxon>Glomeromycotina</taxon>
        <taxon>Glomeromycetes</taxon>
        <taxon>Archaeosporales</taxon>
        <taxon>Ambisporaceae</taxon>
        <taxon>Ambispora</taxon>
    </lineage>
</organism>
<gene>
    <name evidence="3" type="ORF">ALEPTO_LOCUS14138</name>
</gene>
<dbReference type="EMBL" id="CAJVPS010052315">
    <property type="protein sequence ID" value="CAG8770872.1"/>
    <property type="molecule type" value="Genomic_DNA"/>
</dbReference>
<dbReference type="GO" id="GO:0015074">
    <property type="term" value="P:DNA integration"/>
    <property type="evidence" value="ECO:0007669"/>
    <property type="project" value="InterPro"/>
</dbReference>
<feature type="domain" description="Integrase catalytic" evidence="2">
    <location>
        <begin position="1"/>
        <end position="69"/>
    </location>
</feature>
<dbReference type="SUPFAM" id="SSF53098">
    <property type="entry name" value="Ribonuclease H-like"/>
    <property type="match status" value="1"/>
</dbReference>
<comment type="caution">
    <text evidence="3">The sequence shown here is derived from an EMBL/GenBank/DDBJ whole genome shotgun (WGS) entry which is preliminary data.</text>
</comment>
<protein>
    <submittedName>
        <fullName evidence="3">1058_t:CDS:1</fullName>
    </submittedName>
</protein>
<evidence type="ECO:0000259" key="2">
    <source>
        <dbReference type="PROSITE" id="PS50994"/>
    </source>
</evidence>
<dbReference type="Proteomes" id="UP000789508">
    <property type="component" value="Unassembled WGS sequence"/>
</dbReference>
<dbReference type="GO" id="GO:0003676">
    <property type="term" value="F:nucleic acid binding"/>
    <property type="evidence" value="ECO:0007669"/>
    <property type="project" value="InterPro"/>
</dbReference>